<keyword evidence="3" id="KW-1185">Reference proteome</keyword>
<name>A0AA40EV24_9PEZI</name>
<sequence>MHVPTRLLCSAVCLWPMTKSIFSSTTLLTTIGMPSHIADSRSRWVGKPVTFESIELVVQEMETERGWTTSEMPVPSPVPFQQNGNLKFGSRLPCQLYFLDCLWRA</sequence>
<feature type="signal peptide" evidence="1">
    <location>
        <begin position="1"/>
        <end position="20"/>
    </location>
</feature>
<proteinExistence type="predicted"/>
<keyword evidence="1" id="KW-0732">Signal</keyword>
<dbReference type="EMBL" id="JAUKUD010000004">
    <property type="protein sequence ID" value="KAK0746065.1"/>
    <property type="molecule type" value="Genomic_DNA"/>
</dbReference>
<comment type="caution">
    <text evidence="2">The sequence shown here is derived from an EMBL/GenBank/DDBJ whole genome shotgun (WGS) entry which is preliminary data.</text>
</comment>
<evidence type="ECO:0000313" key="2">
    <source>
        <dbReference type="EMBL" id="KAK0746065.1"/>
    </source>
</evidence>
<dbReference type="Proteomes" id="UP001172155">
    <property type="component" value="Unassembled WGS sequence"/>
</dbReference>
<feature type="chain" id="PRO_5041368049" description="Secreted protein" evidence="1">
    <location>
        <begin position="21"/>
        <end position="105"/>
    </location>
</feature>
<evidence type="ECO:0000313" key="3">
    <source>
        <dbReference type="Proteomes" id="UP001172155"/>
    </source>
</evidence>
<protein>
    <recommendedName>
        <fullName evidence="4">Secreted protein</fullName>
    </recommendedName>
</protein>
<evidence type="ECO:0008006" key="4">
    <source>
        <dbReference type="Google" id="ProtNLM"/>
    </source>
</evidence>
<dbReference type="AlphaFoldDB" id="A0AA40EV24"/>
<reference evidence="2" key="1">
    <citation type="submission" date="2023-06" db="EMBL/GenBank/DDBJ databases">
        <title>Genome-scale phylogeny and comparative genomics of the fungal order Sordariales.</title>
        <authorList>
            <consortium name="Lawrence Berkeley National Laboratory"/>
            <person name="Hensen N."/>
            <person name="Bonometti L."/>
            <person name="Westerberg I."/>
            <person name="Brannstrom I.O."/>
            <person name="Guillou S."/>
            <person name="Cros-Aarteil S."/>
            <person name="Calhoun S."/>
            <person name="Haridas S."/>
            <person name="Kuo A."/>
            <person name="Mondo S."/>
            <person name="Pangilinan J."/>
            <person name="Riley R."/>
            <person name="LaButti K."/>
            <person name="Andreopoulos B."/>
            <person name="Lipzen A."/>
            <person name="Chen C."/>
            <person name="Yanf M."/>
            <person name="Daum C."/>
            <person name="Ng V."/>
            <person name="Clum A."/>
            <person name="Steindorff A."/>
            <person name="Ohm R."/>
            <person name="Martin F."/>
            <person name="Silar P."/>
            <person name="Natvig D."/>
            <person name="Lalanne C."/>
            <person name="Gautier V."/>
            <person name="Ament-velasquez S.L."/>
            <person name="Kruys A."/>
            <person name="Hutchinson M.I."/>
            <person name="Powell A.J."/>
            <person name="Barry K."/>
            <person name="Miller A.N."/>
            <person name="Grigoriev I.V."/>
            <person name="Debuchy R."/>
            <person name="Gladieux P."/>
            <person name="Thoren M.H."/>
            <person name="Johannesson H."/>
        </authorList>
    </citation>
    <scope>NUCLEOTIDE SEQUENCE</scope>
    <source>
        <strain evidence="2">SMH3187-1</strain>
    </source>
</reference>
<gene>
    <name evidence="2" type="ORF">B0T18DRAFT_142744</name>
</gene>
<accession>A0AA40EV24</accession>
<organism evidence="2 3">
    <name type="scientific">Schizothecium vesticola</name>
    <dbReference type="NCBI Taxonomy" id="314040"/>
    <lineage>
        <taxon>Eukaryota</taxon>
        <taxon>Fungi</taxon>
        <taxon>Dikarya</taxon>
        <taxon>Ascomycota</taxon>
        <taxon>Pezizomycotina</taxon>
        <taxon>Sordariomycetes</taxon>
        <taxon>Sordariomycetidae</taxon>
        <taxon>Sordariales</taxon>
        <taxon>Schizotheciaceae</taxon>
        <taxon>Schizothecium</taxon>
    </lineage>
</organism>
<evidence type="ECO:0000256" key="1">
    <source>
        <dbReference type="SAM" id="SignalP"/>
    </source>
</evidence>